<dbReference type="SMART" id="SM00287">
    <property type="entry name" value="SH3b"/>
    <property type="match status" value="1"/>
</dbReference>
<evidence type="ECO:0000313" key="2">
    <source>
        <dbReference type="EMBL" id="PNV73642.1"/>
    </source>
</evidence>
<dbReference type="Proteomes" id="UP000094669">
    <property type="component" value="Unassembled WGS sequence"/>
</dbReference>
<keyword evidence="3" id="KW-1185">Reference proteome</keyword>
<gene>
    <name evidence="2" type="ORF">BES34_016450</name>
</gene>
<feature type="domain" description="SH3b" evidence="1">
    <location>
        <begin position="40"/>
        <end position="113"/>
    </location>
</feature>
<evidence type="ECO:0000259" key="1">
    <source>
        <dbReference type="PROSITE" id="PS51781"/>
    </source>
</evidence>
<dbReference type="Gene3D" id="2.30.30.40">
    <property type="entry name" value="SH3 Domains"/>
    <property type="match status" value="1"/>
</dbReference>
<dbReference type="Pfam" id="PF08239">
    <property type="entry name" value="SH3_3"/>
    <property type="match status" value="1"/>
</dbReference>
<protein>
    <submittedName>
        <fullName evidence="2">SH3 domain-containing protein</fullName>
    </submittedName>
</protein>
<dbReference type="PROSITE" id="PS51781">
    <property type="entry name" value="SH3B"/>
    <property type="match status" value="1"/>
</dbReference>
<evidence type="ECO:0000313" key="3">
    <source>
        <dbReference type="Proteomes" id="UP000094669"/>
    </source>
</evidence>
<dbReference type="InterPro" id="IPR003646">
    <property type="entry name" value="SH3-like_bac-type"/>
</dbReference>
<name>A0ABX4YF45_9LEPT</name>
<proteinExistence type="predicted"/>
<comment type="caution">
    <text evidence="2">The sequence shown here is derived from an EMBL/GenBank/DDBJ whole genome shotgun (WGS) entry which is preliminary data.</text>
</comment>
<reference evidence="2" key="1">
    <citation type="submission" date="2018-01" db="EMBL/GenBank/DDBJ databases">
        <title>Genomic characterization of Leptospira inadai serogroup Lyme isolated from captured rat in Brazil and comparative analysis with human reference strain.</title>
        <authorList>
            <person name="Moreno L.Z."/>
            <person name="Loureiro A.P."/>
            <person name="Miraglia F."/>
            <person name="Kremer F.S."/>
            <person name="Eslabao M.R."/>
            <person name="Dellagostin O.A."/>
            <person name="Lilenbaum W."/>
            <person name="Moreno A.M."/>
        </authorList>
    </citation>
    <scope>NUCLEOTIDE SEQUENCE [LARGE SCALE GENOMIC DNA]</scope>
    <source>
        <strain evidence="2">M34/99</strain>
    </source>
</reference>
<sequence length="363" mass="42592">MKDSLNCQPNLRISFRNSVSKILFLILVVLSNSPNLSADSTYSKVIADSWLNLRERPELNSSVIIFLPKGMRVKLFGQRDKAEVINGKMGRWAEVEWIGNRGWVFDAYLEKVNEDDRLAGYLQYLKTLAKGELSSVKKAEEKFISTFDNNSKDAENAFRSFTFFLNLQREEINSKLREKLRQNYGLYNTELINELKSSGLTVEYCEGDSNLIEYYDYYTRLLSKYSFEFKEYLLLLSKVGNPYACDGALLISREEMRRRISLIEEFTKNHETIPDKRNVEEILKAYMNDYSNGSDNTPVCDFRNNTLLSEIRSSFKKFLKENKSSSYHPFMEKLYSMYEKNNFKCSQEIKNYSFTFFYPSDRK</sequence>
<dbReference type="EMBL" id="MCRM02000021">
    <property type="protein sequence ID" value="PNV73642.1"/>
    <property type="molecule type" value="Genomic_DNA"/>
</dbReference>
<organism evidence="2 3">
    <name type="scientific">Leptospira inadai serovar Lyme</name>
    <dbReference type="NCBI Taxonomy" id="293084"/>
    <lineage>
        <taxon>Bacteria</taxon>
        <taxon>Pseudomonadati</taxon>
        <taxon>Spirochaetota</taxon>
        <taxon>Spirochaetia</taxon>
        <taxon>Leptospirales</taxon>
        <taxon>Leptospiraceae</taxon>
        <taxon>Leptospira</taxon>
    </lineage>
</organism>
<dbReference type="RefSeq" id="WP_010417965.1">
    <property type="nucleotide sequence ID" value="NZ_MCRM02000021.1"/>
</dbReference>
<accession>A0ABX4YF45</accession>